<dbReference type="AlphaFoldDB" id="A0A248LHA6"/>
<evidence type="ECO:0000313" key="1">
    <source>
        <dbReference type="EMBL" id="ASJ24128.1"/>
    </source>
</evidence>
<dbReference type="Proteomes" id="UP000197424">
    <property type="component" value="Chromosome"/>
</dbReference>
<name>A0A248LHA6_9NEIS</name>
<gene>
    <name evidence="2" type="ORF">LH440_11535</name>
    <name evidence="1" type="ORF">LHGZ1_1297</name>
</gene>
<accession>A0A248LHA6</accession>
<organism evidence="1 3">
    <name type="scientific">Laribacter hongkongensis</name>
    <dbReference type="NCBI Taxonomy" id="168471"/>
    <lineage>
        <taxon>Bacteria</taxon>
        <taxon>Pseudomonadati</taxon>
        <taxon>Pseudomonadota</taxon>
        <taxon>Betaproteobacteria</taxon>
        <taxon>Neisseriales</taxon>
        <taxon>Aquaspirillaceae</taxon>
        <taxon>Laribacter</taxon>
    </lineage>
</organism>
<dbReference type="EMBL" id="JAJAXM010000021">
    <property type="protein sequence ID" value="MCG9026518.1"/>
    <property type="molecule type" value="Genomic_DNA"/>
</dbReference>
<evidence type="ECO:0000313" key="2">
    <source>
        <dbReference type="EMBL" id="MCG9026518.1"/>
    </source>
</evidence>
<dbReference type="EMBL" id="CP022115">
    <property type="protein sequence ID" value="ASJ24128.1"/>
    <property type="molecule type" value="Genomic_DNA"/>
</dbReference>
<proteinExistence type="predicted"/>
<dbReference type="OrthoDB" id="7065739at2"/>
<dbReference type="Proteomes" id="UP001200247">
    <property type="component" value="Unassembled WGS sequence"/>
</dbReference>
<reference evidence="2 4" key="4">
    <citation type="submission" date="2021-10" db="EMBL/GenBank/DDBJ databases">
        <title>Whole-genome sequencing analysis of Laribacter hongkongensis: virulence gene profiles, carbohydrate-active enzyme prediction, and antimicrobial resistance characterization.</title>
        <authorList>
            <person name="Yuan P."/>
            <person name="Zhan Y."/>
            <person name="Chen D."/>
        </authorList>
    </citation>
    <scope>NUCLEOTIDE SEQUENCE [LARGE SCALE GENOMIC DNA]</scope>
    <source>
        <strain evidence="2 4">W67</strain>
    </source>
</reference>
<protein>
    <submittedName>
        <fullName evidence="1">Uncharacterized protein</fullName>
    </submittedName>
</protein>
<sequence>MTPAHVTRQTEPFVAACARAAETVVMLGNSHFHVLDVCIDLPRPTIRVRECEAVRRMIERGDAVYYARSHEPGWGVMRGGQFQLNGCRVIWTESQRQVRP</sequence>
<reference evidence="1" key="3">
    <citation type="submission" date="2017-06" db="EMBL/GenBank/DDBJ databases">
        <authorList>
            <person name="Kim H.J."/>
            <person name="Triplett B.A."/>
        </authorList>
    </citation>
    <scope>NUCLEOTIDE SEQUENCE</scope>
    <source>
        <strain evidence="1">HLGZ1</strain>
    </source>
</reference>
<evidence type="ECO:0000313" key="4">
    <source>
        <dbReference type="Proteomes" id="UP001200247"/>
    </source>
</evidence>
<dbReference type="RefSeq" id="WP_088860532.1">
    <property type="nucleotide sequence ID" value="NZ_CP022115.1"/>
</dbReference>
<reference evidence="1" key="1">
    <citation type="journal article" date="2017" name="J. Antimicrob. Chemother.">
        <title>Emergence and genomic analysis of MDR Laribacter hongkongensis strain HLGZ1 from Guangzhou, China.</title>
        <authorList>
            <person name="Wu H.K."/>
            <person name="Chen J.H."/>
            <person name="Yang L."/>
            <person name="Li A.R."/>
            <person name="Su D.H."/>
            <person name="Lin Y.P."/>
            <person name="Chen D.Q."/>
        </authorList>
    </citation>
    <scope>NUCLEOTIDE SEQUENCE</scope>
    <source>
        <strain evidence="1">HLGZ1</strain>
    </source>
</reference>
<evidence type="ECO:0000313" key="3">
    <source>
        <dbReference type="Proteomes" id="UP000197424"/>
    </source>
</evidence>
<reference evidence="3" key="2">
    <citation type="submission" date="2017-06" db="EMBL/GenBank/DDBJ databases">
        <title>Whole genome sequence of Laribacter hongkongensis LHGZ1.</title>
        <authorList>
            <person name="Chen D."/>
            <person name="Wu H."/>
            <person name="Chen J."/>
        </authorList>
    </citation>
    <scope>NUCLEOTIDE SEQUENCE [LARGE SCALE GENOMIC DNA]</scope>
    <source>
        <strain evidence="3">LHGZ1</strain>
    </source>
</reference>